<feature type="non-terminal residue" evidence="14">
    <location>
        <position position="1"/>
    </location>
</feature>
<dbReference type="SMART" id="SM00430">
    <property type="entry name" value="HOLI"/>
    <property type="match status" value="1"/>
</dbReference>
<evidence type="ECO:0000313" key="15">
    <source>
        <dbReference type="Proteomes" id="UP001177023"/>
    </source>
</evidence>
<dbReference type="GO" id="GO:0003700">
    <property type="term" value="F:DNA-binding transcription factor activity"/>
    <property type="evidence" value="ECO:0007669"/>
    <property type="project" value="InterPro"/>
</dbReference>
<gene>
    <name evidence="14" type="ORF">MSPICULIGERA_LOCUS22269</name>
</gene>
<dbReference type="GO" id="GO:0000978">
    <property type="term" value="F:RNA polymerase II cis-regulatory region sequence-specific DNA binding"/>
    <property type="evidence" value="ECO:0007669"/>
    <property type="project" value="InterPro"/>
</dbReference>
<dbReference type="PROSITE" id="PS51030">
    <property type="entry name" value="NUCLEAR_REC_DBD_2"/>
    <property type="match status" value="1"/>
</dbReference>
<dbReference type="CDD" id="cd06960">
    <property type="entry name" value="NR_DBD_HNF4A"/>
    <property type="match status" value="1"/>
</dbReference>
<dbReference type="SUPFAM" id="SSF57716">
    <property type="entry name" value="Glucocorticoid receptor-like (DNA-binding domain)"/>
    <property type="match status" value="1"/>
</dbReference>
<evidence type="ECO:0000256" key="9">
    <source>
        <dbReference type="ARBA" id="ARBA00023170"/>
    </source>
</evidence>
<evidence type="ECO:0000313" key="14">
    <source>
        <dbReference type="EMBL" id="CAJ0584208.1"/>
    </source>
</evidence>
<dbReference type="SUPFAM" id="SSF48508">
    <property type="entry name" value="Nuclear receptor ligand-binding domain"/>
    <property type="match status" value="1"/>
</dbReference>
<dbReference type="PANTHER" id="PTHR45680">
    <property type="entry name" value="NUCLEAR HORMONE RECEPTOR FAMILY"/>
    <property type="match status" value="1"/>
</dbReference>
<comment type="subcellular location">
    <subcellularLocation>
        <location evidence="1">Nucleus</location>
    </subcellularLocation>
</comment>
<dbReference type="InterPro" id="IPR049636">
    <property type="entry name" value="HNF4-like_DBD"/>
</dbReference>
<feature type="region of interest" description="Disordered" evidence="11">
    <location>
        <begin position="82"/>
        <end position="129"/>
    </location>
</feature>
<keyword evidence="5" id="KW-0862">Zinc</keyword>
<dbReference type="Pfam" id="PF00104">
    <property type="entry name" value="Hormone_recep"/>
    <property type="match status" value="1"/>
</dbReference>
<keyword evidence="15" id="KW-1185">Reference proteome</keyword>
<dbReference type="Gene3D" id="1.10.565.10">
    <property type="entry name" value="Retinoid X Receptor"/>
    <property type="match status" value="1"/>
</dbReference>
<dbReference type="InterPro" id="IPR001628">
    <property type="entry name" value="Znf_hrmn_rcpt"/>
</dbReference>
<dbReference type="InterPro" id="IPR000536">
    <property type="entry name" value="Nucl_hrmn_rcpt_lig-bd"/>
</dbReference>
<organism evidence="14 15">
    <name type="scientific">Mesorhabditis spiculigera</name>
    <dbReference type="NCBI Taxonomy" id="96644"/>
    <lineage>
        <taxon>Eukaryota</taxon>
        <taxon>Metazoa</taxon>
        <taxon>Ecdysozoa</taxon>
        <taxon>Nematoda</taxon>
        <taxon>Chromadorea</taxon>
        <taxon>Rhabditida</taxon>
        <taxon>Rhabditina</taxon>
        <taxon>Rhabditomorpha</taxon>
        <taxon>Rhabditoidea</taxon>
        <taxon>Rhabditidae</taxon>
        <taxon>Mesorhabditinae</taxon>
        <taxon>Mesorhabditis</taxon>
    </lineage>
</organism>
<dbReference type="EMBL" id="CATQJA010002688">
    <property type="protein sequence ID" value="CAJ0584208.1"/>
    <property type="molecule type" value="Genomic_DNA"/>
</dbReference>
<keyword evidence="8" id="KW-0804">Transcription</keyword>
<dbReference type="GO" id="GO:0008270">
    <property type="term" value="F:zinc ion binding"/>
    <property type="evidence" value="ECO:0007669"/>
    <property type="project" value="UniProtKB-KW"/>
</dbReference>
<evidence type="ECO:0000256" key="5">
    <source>
        <dbReference type="ARBA" id="ARBA00022833"/>
    </source>
</evidence>
<keyword evidence="7" id="KW-0238">DNA-binding</keyword>
<dbReference type="AlphaFoldDB" id="A0AA36G8S5"/>
<evidence type="ECO:0000256" key="4">
    <source>
        <dbReference type="ARBA" id="ARBA00022771"/>
    </source>
</evidence>
<feature type="compositionally biased region" description="Low complexity" evidence="11">
    <location>
        <begin position="95"/>
        <end position="105"/>
    </location>
</feature>
<evidence type="ECO:0000256" key="3">
    <source>
        <dbReference type="ARBA" id="ARBA00022723"/>
    </source>
</evidence>
<dbReference type="PRINTS" id="PR00047">
    <property type="entry name" value="STROIDFINGER"/>
</dbReference>
<evidence type="ECO:0000256" key="7">
    <source>
        <dbReference type="ARBA" id="ARBA00023125"/>
    </source>
</evidence>
<dbReference type="PANTHER" id="PTHR45680:SF23">
    <property type="entry name" value="NUCLEAR HORMONE RECEPTOR FAMILY"/>
    <property type="match status" value="1"/>
</dbReference>
<keyword evidence="3" id="KW-0479">Metal-binding</keyword>
<dbReference type="InterPro" id="IPR035500">
    <property type="entry name" value="NHR-like_dom_sf"/>
</dbReference>
<accession>A0AA36G8S5</accession>
<evidence type="ECO:0000256" key="8">
    <source>
        <dbReference type="ARBA" id="ARBA00023163"/>
    </source>
</evidence>
<name>A0AA36G8S5_9BILA</name>
<dbReference type="Proteomes" id="UP001177023">
    <property type="component" value="Unassembled WGS sequence"/>
</dbReference>
<feature type="domain" description="Nuclear receptor" evidence="12">
    <location>
        <begin position="4"/>
        <end position="79"/>
    </location>
</feature>
<comment type="caution">
    <text evidence="14">The sequence shown here is derived from an EMBL/GenBank/DDBJ whole genome shotgun (WGS) entry which is preliminary data.</text>
</comment>
<evidence type="ECO:0000256" key="10">
    <source>
        <dbReference type="ARBA" id="ARBA00023242"/>
    </source>
</evidence>
<dbReference type="SMART" id="SM00399">
    <property type="entry name" value="ZnF_C4"/>
    <property type="match status" value="1"/>
</dbReference>
<protein>
    <submittedName>
        <fullName evidence="14">Uncharacterized protein</fullName>
    </submittedName>
</protein>
<dbReference type="GO" id="GO:0005634">
    <property type="term" value="C:nucleus"/>
    <property type="evidence" value="ECO:0007669"/>
    <property type="project" value="UniProtKB-SubCell"/>
</dbReference>
<reference evidence="14" key="1">
    <citation type="submission" date="2023-06" db="EMBL/GenBank/DDBJ databases">
        <authorList>
            <person name="Delattre M."/>
        </authorList>
    </citation>
    <scope>NUCLEOTIDE SEQUENCE</scope>
    <source>
        <strain evidence="14">AF72</strain>
    </source>
</reference>
<keyword evidence="10" id="KW-0539">Nucleus</keyword>
<evidence type="ECO:0000259" key="13">
    <source>
        <dbReference type="PROSITE" id="PS51843"/>
    </source>
</evidence>
<feature type="domain" description="NR LBD" evidence="13">
    <location>
        <begin position="72"/>
        <end position="417"/>
    </location>
</feature>
<evidence type="ECO:0000256" key="6">
    <source>
        <dbReference type="ARBA" id="ARBA00023015"/>
    </source>
</evidence>
<keyword evidence="4" id="KW-0863">Zinc-finger</keyword>
<proteinExistence type="inferred from homology"/>
<evidence type="ECO:0000256" key="11">
    <source>
        <dbReference type="SAM" id="MobiDB-lite"/>
    </source>
</evidence>
<dbReference type="PROSITE" id="PS51257">
    <property type="entry name" value="PROKAR_LIPOPROTEIN"/>
    <property type="match status" value="1"/>
</dbReference>
<sequence length="417" mass="48276">MEKGYTCQICSLAAPGSHFSVISCRACAAFFRRTAFLKISYVCQGTQQCDVTKKKRFSCRSCRYQKCWDLGMRPSMIKQLVEDEQEQKPTTNLRSEISTPPSSSSQHTDPEQIPESDDAEPATGPSIDGGLVPASVIKDMLEQQQQVKDKVEGMFATMNPISKLAVPIRLSIMQRGLLLFNEHLQKWPLCTPEKVRPGEPFTIAEIIGNHRQELENVSVFCMGFEDFARLEQDQKWVLFKRFWNHFTALERHRTAVHCFKDPPVTRMLLYNGTYYDFEDQRHWTRRSSNLKKIIDFASPMIKKELNQVVGLLRRTAPTDFELVFCMLHILWNTANVSKLTETTIKMAEDVRKRLSTEIHEYYTTEMHHPNYAGRLMKVMKLVAAFNEAEHQRGECRTALRTFEFLPSEYMNTDFVDE</sequence>
<evidence type="ECO:0000256" key="2">
    <source>
        <dbReference type="ARBA" id="ARBA00005993"/>
    </source>
</evidence>
<comment type="similarity">
    <text evidence="2">Belongs to the nuclear hormone receptor family.</text>
</comment>
<dbReference type="Pfam" id="PF00105">
    <property type="entry name" value="zf-C4"/>
    <property type="match status" value="1"/>
</dbReference>
<keyword evidence="6" id="KW-0805">Transcription regulation</keyword>
<dbReference type="PROSITE" id="PS51843">
    <property type="entry name" value="NR_LBD"/>
    <property type="match status" value="1"/>
</dbReference>
<dbReference type="InterPro" id="IPR051152">
    <property type="entry name" value="C.elegans_Orphan_NR"/>
</dbReference>
<keyword evidence="9" id="KW-0675">Receptor</keyword>
<dbReference type="Gene3D" id="3.30.50.10">
    <property type="entry name" value="Erythroid Transcription Factor GATA-1, subunit A"/>
    <property type="match status" value="1"/>
</dbReference>
<evidence type="ECO:0000259" key="12">
    <source>
        <dbReference type="PROSITE" id="PS51030"/>
    </source>
</evidence>
<dbReference type="InterPro" id="IPR013088">
    <property type="entry name" value="Znf_NHR/GATA"/>
</dbReference>
<evidence type="ECO:0000256" key="1">
    <source>
        <dbReference type="ARBA" id="ARBA00004123"/>
    </source>
</evidence>